<feature type="compositionally biased region" description="Basic and acidic residues" evidence="1">
    <location>
        <begin position="150"/>
        <end position="168"/>
    </location>
</feature>
<dbReference type="AlphaFoldDB" id="A0AAV5V7P7"/>
<feature type="region of interest" description="Disordered" evidence="1">
    <location>
        <begin position="1"/>
        <end position="66"/>
    </location>
</feature>
<evidence type="ECO:0000256" key="1">
    <source>
        <dbReference type="SAM" id="MobiDB-lite"/>
    </source>
</evidence>
<organism evidence="2 3">
    <name type="scientific">Pristionchus fissidentatus</name>
    <dbReference type="NCBI Taxonomy" id="1538716"/>
    <lineage>
        <taxon>Eukaryota</taxon>
        <taxon>Metazoa</taxon>
        <taxon>Ecdysozoa</taxon>
        <taxon>Nematoda</taxon>
        <taxon>Chromadorea</taxon>
        <taxon>Rhabditida</taxon>
        <taxon>Rhabditina</taxon>
        <taxon>Diplogasteromorpha</taxon>
        <taxon>Diplogasteroidea</taxon>
        <taxon>Neodiplogasteridae</taxon>
        <taxon>Pristionchus</taxon>
    </lineage>
</organism>
<proteinExistence type="predicted"/>
<dbReference type="InterPro" id="IPR037238">
    <property type="entry name" value="YbiA-like_sf"/>
</dbReference>
<dbReference type="Gene3D" id="1.10.357.40">
    <property type="entry name" value="YbiA-like"/>
    <property type="match status" value="1"/>
</dbReference>
<accession>A0AAV5V7P7</accession>
<feature type="compositionally biased region" description="Basic and acidic residues" evidence="1">
    <location>
        <begin position="203"/>
        <end position="225"/>
    </location>
</feature>
<reference evidence="2" key="1">
    <citation type="submission" date="2023-10" db="EMBL/GenBank/DDBJ databases">
        <title>Genome assembly of Pristionchus species.</title>
        <authorList>
            <person name="Yoshida K."/>
            <person name="Sommer R.J."/>
        </authorList>
    </citation>
    <scope>NUCLEOTIDE SEQUENCE</scope>
    <source>
        <strain evidence="2">RS5133</strain>
    </source>
</reference>
<name>A0AAV5V7P7_9BILA</name>
<feature type="compositionally biased region" description="Basic and acidic residues" evidence="1">
    <location>
        <begin position="99"/>
        <end position="110"/>
    </location>
</feature>
<dbReference type="SUPFAM" id="SSF143990">
    <property type="entry name" value="YbiA-like"/>
    <property type="match status" value="1"/>
</dbReference>
<gene>
    <name evidence="2" type="ORF">PFISCL1PPCAC_6510</name>
</gene>
<protein>
    <recommendedName>
        <fullName evidence="4">NADAR domain-containing protein</fullName>
    </recommendedName>
</protein>
<evidence type="ECO:0000313" key="3">
    <source>
        <dbReference type="Proteomes" id="UP001432322"/>
    </source>
</evidence>
<comment type="caution">
    <text evidence="2">The sequence shown here is derived from an EMBL/GenBank/DDBJ whole genome shotgun (WGS) entry which is preliminary data.</text>
</comment>
<feature type="compositionally biased region" description="Polar residues" evidence="1">
    <location>
        <begin position="18"/>
        <end position="38"/>
    </location>
</feature>
<evidence type="ECO:0000313" key="2">
    <source>
        <dbReference type="EMBL" id="GMT15213.1"/>
    </source>
</evidence>
<dbReference type="Proteomes" id="UP001432322">
    <property type="component" value="Unassembled WGS sequence"/>
</dbReference>
<evidence type="ECO:0008006" key="4">
    <source>
        <dbReference type="Google" id="ProtNLM"/>
    </source>
</evidence>
<feature type="compositionally biased region" description="Low complexity" evidence="1">
    <location>
        <begin position="39"/>
        <end position="52"/>
    </location>
</feature>
<feature type="compositionally biased region" description="Low complexity" evidence="1">
    <location>
        <begin position="135"/>
        <end position="149"/>
    </location>
</feature>
<keyword evidence="3" id="KW-1185">Reference proteome</keyword>
<sequence length="505" mass="56213">MSYFGSFSTPRDEPYGSSRFSTTDSTWTLSQPTNQWSSQPQQPRYEQPRYGQVFDPPRYEQPFSSRPLNPMVMATAQPIFPQYSYMSGNGGRGNSFSNDRFDDRRGRGGDTRQWIPQDDRRGVGNNGGGFRNDSRGGNRNGNNGSFSRNGDNRRQNSDRKRNDNEYVPRRTNSSPKVNKNKDYTPSRIAPASNGKSPKGNKGKGGDNGRREGGKDRGARGGERGPMRRKNNRCTDLEFKSIPADAPSKSFAVKGENLVCFQGLQSVLTTQHEFPIVIEGEVYTSVDHFYQNEKCKQLSGGKECDGLMANIKLEEEFTGDGSKKTKITDANKNYGKMAREFLKENKIDRKTIEEWRRAGGVIATYTAMKAKAQQCAEMREFLHTSVNKIIVHTYWGDAIFGSGTEVQFVHKWADEMAKTNSKLQIPLVPLTDVDAIAMAPQIAEGRNILGLIHMQLAEEIGKGSLPFVVTSASLEMTTEASPSAADTIDVAVIDLAKEEEDEVMEA</sequence>
<feature type="region of interest" description="Disordered" evidence="1">
    <location>
        <begin position="84"/>
        <end position="237"/>
    </location>
</feature>
<dbReference type="EMBL" id="BTSY01000002">
    <property type="protein sequence ID" value="GMT15213.1"/>
    <property type="molecule type" value="Genomic_DNA"/>
</dbReference>